<keyword evidence="2" id="KW-0472">Membrane</keyword>
<keyword evidence="4" id="KW-1185">Reference proteome</keyword>
<feature type="compositionally biased region" description="Polar residues" evidence="1">
    <location>
        <begin position="72"/>
        <end position="89"/>
    </location>
</feature>
<reference evidence="3 4" key="1">
    <citation type="journal article" date="2021" name="Microbiol. Spectr.">
        <title>A Single Bacterium Capable of Oxidation and Reduction of Iron at Circumneutral pH.</title>
        <authorList>
            <person name="Kato S."/>
            <person name="Ohkuma M."/>
        </authorList>
    </citation>
    <scope>NUCLEOTIDE SEQUENCE [LARGE SCALE GENOMIC DNA]</scope>
    <source>
        <strain evidence="3 4">MIZ03</strain>
    </source>
</reference>
<dbReference type="Proteomes" id="UP000824366">
    <property type="component" value="Chromosome"/>
</dbReference>
<accession>A0ABM7MM32</accession>
<protein>
    <recommendedName>
        <fullName evidence="5">Transmembrane protein</fullName>
    </recommendedName>
</protein>
<name>A0ABM7MM32_9BURK</name>
<keyword evidence="2" id="KW-0812">Transmembrane</keyword>
<evidence type="ECO:0000313" key="3">
    <source>
        <dbReference type="EMBL" id="BCO27258.1"/>
    </source>
</evidence>
<dbReference type="RefSeq" id="WP_223912045.1">
    <property type="nucleotide sequence ID" value="NZ_AP024238.1"/>
</dbReference>
<evidence type="ECO:0008006" key="5">
    <source>
        <dbReference type="Google" id="ProtNLM"/>
    </source>
</evidence>
<dbReference type="EMBL" id="AP024238">
    <property type="protein sequence ID" value="BCO27258.1"/>
    <property type="molecule type" value="Genomic_DNA"/>
</dbReference>
<gene>
    <name evidence="3" type="ORF">MIZ03_2146</name>
</gene>
<organism evidence="3 4">
    <name type="scientific">Rhodoferax lithotrophicus</name>
    <dbReference type="NCBI Taxonomy" id="2798804"/>
    <lineage>
        <taxon>Bacteria</taxon>
        <taxon>Pseudomonadati</taxon>
        <taxon>Pseudomonadota</taxon>
        <taxon>Betaproteobacteria</taxon>
        <taxon>Burkholderiales</taxon>
        <taxon>Comamonadaceae</taxon>
        <taxon>Rhodoferax</taxon>
    </lineage>
</organism>
<evidence type="ECO:0000313" key="4">
    <source>
        <dbReference type="Proteomes" id="UP000824366"/>
    </source>
</evidence>
<sequence>MYIVPIAWLYVALMMALAEATNTTGTILGGILTFVLYGLLPVTLVVYIMGTPARRRAIKAREQAELAAAQTTISSLQPDADGQTTTDTVTPVRKEP</sequence>
<proteinExistence type="predicted"/>
<feature type="transmembrane region" description="Helical" evidence="2">
    <location>
        <begin position="30"/>
        <end position="49"/>
    </location>
</feature>
<evidence type="ECO:0000256" key="1">
    <source>
        <dbReference type="SAM" id="MobiDB-lite"/>
    </source>
</evidence>
<keyword evidence="2" id="KW-1133">Transmembrane helix</keyword>
<evidence type="ECO:0000256" key="2">
    <source>
        <dbReference type="SAM" id="Phobius"/>
    </source>
</evidence>
<feature type="region of interest" description="Disordered" evidence="1">
    <location>
        <begin position="72"/>
        <end position="96"/>
    </location>
</feature>